<name>A0A0K2V7V1_LEPSM</name>
<feature type="chain" id="PRO_5005489488" evidence="1">
    <location>
        <begin position="24"/>
        <end position="65"/>
    </location>
</feature>
<dbReference type="AlphaFoldDB" id="A0A0K2V7V1"/>
<reference evidence="2" key="1">
    <citation type="submission" date="2014-05" db="EMBL/GenBank/DDBJ databases">
        <authorList>
            <person name="Chronopoulou M."/>
        </authorList>
    </citation>
    <scope>NUCLEOTIDE SEQUENCE</scope>
    <source>
        <tissue evidence="2">Whole organism</tissue>
    </source>
</reference>
<dbReference type="EMBL" id="HACA01029024">
    <property type="protein sequence ID" value="CDW46385.1"/>
    <property type="molecule type" value="Transcribed_RNA"/>
</dbReference>
<feature type="non-terminal residue" evidence="2">
    <location>
        <position position="1"/>
    </location>
</feature>
<sequence>LNLWLTNLLQLALYSHIYIRSHATYYISRTFFFFQHRKLLTNSSLNLTIPKLETIGYFIGLYHQS</sequence>
<keyword evidence="1" id="KW-0732">Signal</keyword>
<accession>A0A0K2V7V1</accession>
<evidence type="ECO:0000256" key="1">
    <source>
        <dbReference type="SAM" id="SignalP"/>
    </source>
</evidence>
<evidence type="ECO:0000313" key="2">
    <source>
        <dbReference type="EMBL" id="CDW46385.1"/>
    </source>
</evidence>
<organism evidence="2">
    <name type="scientific">Lepeophtheirus salmonis</name>
    <name type="common">Salmon louse</name>
    <name type="synonym">Caligus salmonis</name>
    <dbReference type="NCBI Taxonomy" id="72036"/>
    <lineage>
        <taxon>Eukaryota</taxon>
        <taxon>Metazoa</taxon>
        <taxon>Ecdysozoa</taxon>
        <taxon>Arthropoda</taxon>
        <taxon>Crustacea</taxon>
        <taxon>Multicrustacea</taxon>
        <taxon>Hexanauplia</taxon>
        <taxon>Copepoda</taxon>
        <taxon>Siphonostomatoida</taxon>
        <taxon>Caligidae</taxon>
        <taxon>Lepeophtheirus</taxon>
    </lineage>
</organism>
<feature type="signal peptide" evidence="1">
    <location>
        <begin position="1"/>
        <end position="23"/>
    </location>
</feature>
<protein>
    <submittedName>
        <fullName evidence="2">Uncharacterized protein</fullName>
    </submittedName>
</protein>
<proteinExistence type="predicted"/>